<dbReference type="GO" id="GO:1990817">
    <property type="term" value="F:poly(A) RNA polymerase activity"/>
    <property type="evidence" value="ECO:0007669"/>
    <property type="project" value="UniProtKB-ARBA"/>
</dbReference>
<dbReference type="Pfam" id="PF03828">
    <property type="entry name" value="PAP_assoc"/>
    <property type="match status" value="1"/>
</dbReference>
<comment type="caution">
    <text evidence="8">The sequence shown here is derived from an EMBL/GenBank/DDBJ whole genome shotgun (WGS) entry which is preliminary data.</text>
</comment>
<dbReference type="InterPro" id="IPR054708">
    <property type="entry name" value="MTPAP-like_central"/>
</dbReference>
<keyword evidence="6" id="KW-0863">Zinc-finger</keyword>
<dbReference type="SUPFAM" id="SSF81301">
    <property type="entry name" value="Nucleotidyltransferase"/>
    <property type="match status" value="1"/>
</dbReference>
<dbReference type="PANTHER" id="PTHR12271">
    <property type="entry name" value="POLY A POLYMERASE CID PAP -RELATED"/>
    <property type="match status" value="1"/>
</dbReference>
<keyword evidence="4" id="KW-0479">Metal-binding</keyword>
<dbReference type="SUPFAM" id="SSF57667">
    <property type="entry name" value="beta-beta-alpha zinc fingers"/>
    <property type="match status" value="2"/>
</dbReference>
<dbReference type="Gene3D" id="3.30.460.10">
    <property type="entry name" value="Beta Polymerase, domain 2"/>
    <property type="match status" value="1"/>
</dbReference>
<dbReference type="InterPro" id="IPR043519">
    <property type="entry name" value="NT_sf"/>
</dbReference>
<feature type="domain" description="C2H2-type" evidence="7">
    <location>
        <begin position="381"/>
        <end position="411"/>
    </location>
</feature>
<dbReference type="SMART" id="SM00451">
    <property type="entry name" value="ZnF_U1"/>
    <property type="match status" value="6"/>
</dbReference>
<dbReference type="PROSITE" id="PS50157">
    <property type="entry name" value="ZINC_FINGER_C2H2_2"/>
    <property type="match status" value="2"/>
</dbReference>
<evidence type="ECO:0000256" key="2">
    <source>
        <dbReference type="ARBA" id="ARBA00001946"/>
    </source>
</evidence>
<keyword evidence="5" id="KW-0460">Magnesium</keyword>
<evidence type="ECO:0000256" key="5">
    <source>
        <dbReference type="ARBA" id="ARBA00022842"/>
    </source>
</evidence>
<dbReference type="SUPFAM" id="SSF81631">
    <property type="entry name" value="PAP/OAS1 substrate-binding domain"/>
    <property type="match status" value="1"/>
</dbReference>
<accession>A0ABD2WR75</accession>
<evidence type="ECO:0000256" key="1">
    <source>
        <dbReference type="ARBA" id="ARBA00001936"/>
    </source>
</evidence>
<dbReference type="InterPro" id="IPR036236">
    <property type="entry name" value="Znf_C2H2_sf"/>
</dbReference>
<keyword evidence="3" id="KW-0808">Transferase</keyword>
<evidence type="ECO:0000256" key="4">
    <source>
        <dbReference type="ARBA" id="ARBA00022723"/>
    </source>
</evidence>
<comment type="cofactor">
    <cofactor evidence="1">
        <name>Mn(2+)</name>
        <dbReference type="ChEBI" id="CHEBI:29035"/>
    </cofactor>
</comment>
<dbReference type="CDD" id="cd05402">
    <property type="entry name" value="NT_PAP_TUTase"/>
    <property type="match status" value="1"/>
</dbReference>
<keyword evidence="6" id="KW-0862">Zinc</keyword>
<dbReference type="AlphaFoldDB" id="A0ABD2WR75"/>
<evidence type="ECO:0000256" key="3">
    <source>
        <dbReference type="ARBA" id="ARBA00022679"/>
    </source>
</evidence>
<proteinExistence type="predicted"/>
<dbReference type="Gene3D" id="1.10.1410.10">
    <property type="match status" value="1"/>
</dbReference>
<name>A0ABD2WR75_9HYME</name>
<dbReference type="PANTHER" id="PTHR12271:SF66">
    <property type="entry name" value="TERMINAL URIDYLYLTRANSFERASE TAILOR"/>
    <property type="match status" value="1"/>
</dbReference>
<keyword evidence="9" id="KW-1185">Reference proteome</keyword>
<comment type="cofactor">
    <cofactor evidence="2">
        <name>Mg(2+)</name>
        <dbReference type="ChEBI" id="CHEBI:18420"/>
    </cofactor>
</comment>
<gene>
    <name evidence="8" type="ORF">TKK_010441</name>
</gene>
<evidence type="ECO:0000256" key="6">
    <source>
        <dbReference type="PROSITE-ProRule" id="PRU00042"/>
    </source>
</evidence>
<protein>
    <recommendedName>
        <fullName evidence="7">C2H2-type domain-containing protein</fullName>
    </recommendedName>
</protein>
<evidence type="ECO:0000313" key="8">
    <source>
        <dbReference type="EMBL" id="KAL3395458.1"/>
    </source>
</evidence>
<reference evidence="8 9" key="1">
    <citation type="journal article" date="2024" name="bioRxiv">
        <title>A reference genome for Trichogramma kaykai: A tiny desert-dwelling parasitoid wasp with competing sex-ratio distorters.</title>
        <authorList>
            <person name="Culotta J."/>
            <person name="Lindsey A.R."/>
        </authorList>
    </citation>
    <scope>NUCLEOTIDE SEQUENCE [LARGE SCALE GENOMIC DNA]</scope>
    <source>
        <strain evidence="8 9">KSX58</strain>
    </source>
</reference>
<dbReference type="Pfam" id="PF12874">
    <property type="entry name" value="zf-met"/>
    <property type="match status" value="1"/>
</dbReference>
<sequence length="1214" mass="141898">MHSIFVKNFITKKQNNFFCTVCDVENTSQKFISNHIASEKHLELVKTWPLPDDLPLDEQVNFEIISNGMVLDKTKQYKCTLCSCQVKKIGHVITHINGKRHMAKFKQLALVNEEYDFINSVDKCKKKENNIFNGASISPAHITNQSCSLRNSESFTSYEQTKSCGTKILTQHQNVKKIAFNHNFKESQNEMNEKFLNSDAKHLSNSSIICSICQNILKSDAALLYHRMFHLSQRNPNITDIILFDIIEDSKRIHCSICNYVMNNEEELNGHLKDIIHQKRFAILTCLDMTTSMNLMSINNPTLLNIMYTNSLMPPNIPMIPNTNSIYDAYYCCNMYYNNYSVAMQNNFMNSSMNQHEMFNANHSLEQYQQIVQSNINDIAYFCFLCNMSFTSENSLYIHNYYDNVHKSKMYSINLLMNDKYIQFKIDSDFEGMKCLKCQVLLVNVNFAINHIFQEQHLMHETNEAQKHLTAVNNYNIVQQINYNCPVCNYHTNHDYQMVQHLESNDHKIKSQNYYCNVNCDSYKKIIFHCQRCEMNFFNDKNLLDHFYQYHGNLPSQRTHGNNIQQNNEKINFGCPHCQTICTNDATLSNHLLLCHSIDTKLDNKTEQSEKSHQVKRYTTAVNRSKNLMKFNSRHVKLCGETGDGSIFKVNKELISRLKLGLNLTYPYEQKRGCIPCGIEVSSSLQCLYEHLRSDDHEKNLQEMEETDEDFEDYPDQFSDLKLAKSYMYEYSDKFIKCLACDILIQDQDDDIRNHIQSESHNVNCETWKESSDEIFNIFDNIFQNLWYYIDKYFCNICCAQFEFDVDYARHLESSLHIKEVERKILKNQSLSFDCCIICASYWYAKSDHHYYHCNRYSHKYILKSRDFTVPEMNNDAKSLLNSVNQSINEFIKQSDEVLSAEKHIENMILKSIELVVKSKYPKAEAHLFGSRISYLSFPGSDLDVYLDCENQSDQLISVDECVEQIKIVQECFHKHQDLWAIEEIILKARVPIIRLRHRSTSLNCDLSFINGLSVEKSKILSVFVKACEPCRKMILYLKKWSILCKTAGRYGITTFALSWLVIFYLQTQKILPSVWDLIQLENSSKLVAGWETGVFTNISVDNPKISIKDLLVGFFEFYSKFDYISNVACPYLGKTMKKSDFSEIDELPEEMNNYKTKSQEEDTEIFRFDSPMCIQEPIDLSQNMTKAVTKLHLRMFKQYCAESVEILKNIEEK</sequence>
<dbReference type="Pfam" id="PF22600">
    <property type="entry name" value="MTPAP-like_central"/>
    <property type="match status" value="1"/>
</dbReference>
<dbReference type="EMBL" id="JBJJXI010000081">
    <property type="protein sequence ID" value="KAL3395458.1"/>
    <property type="molecule type" value="Genomic_DNA"/>
</dbReference>
<feature type="domain" description="C2H2-type" evidence="7">
    <location>
        <begin position="528"/>
        <end position="555"/>
    </location>
</feature>
<dbReference type="InterPro" id="IPR013087">
    <property type="entry name" value="Znf_C2H2_type"/>
</dbReference>
<evidence type="ECO:0000313" key="9">
    <source>
        <dbReference type="Proteomes" id="UP001627154"/>
    </source>
</evidence>
<dbReference type="GO" id="GO:0008270">
    <property type="term" value="F:zinc ion binding"/>
    <property type="evidence" value="ECO:0007669"/>
    <property type="project" value="UniProtKB-KW"/>
</dbReference>
<dbReference type="Proteomes" id="UP001627154">
    <property type="component" value="Unassembled WGS sequence"/>
</dbReference>
<evidence type="ECO:0000259" key="7">
    <source>
        <dbReference type="PROSITE" id="PS50157"/>
    </source>
</evidence>
<organism evidence="8 9">
    <name type="scientific">Trichogramma kaykai</name>
    <dbReference type="NCBI Taxonomy" id="54128"/>
    <lineage>
        <taxon>Eukaryota</taxon>
        <taxon>Metazoa</taxon>
        <taxon>Ecdysozoa</taxon>
        <taxon>Arthropoda</taxon>
        <taxon>Hexapoda</taxon>
        <taxon>Insecta</taxon>
        <taxon>Pterygota</taxon>
        <taxon>Neoptera</taxon>
        <taxon>Endopterygota</taxon>
        <taxon>Hymenoptera</taxon>
        <taxon>Apocrita</taxon>
        <taxon>Proctotrupomorpha</taxon>
        <taxon>Chalcidoidea</taxon>
        <taxon>Trichogrammatidae</taxon>
        <taxon>Trichogramma</taxon>
    </lineage>
</organism>
<dbReference type="SMART" id="SM00355">
    <property type="entry name" value="ZnF_C2H2"/>
    <property type="match status" value="11"/>
</dbReference>
<dbReference type="InterPro" id="IPR002058">
    <property type="entry name" value="PAP_assoc"/>
</dbReference>
<dbReference type="InterPro" id="IPR003604">
    <property type="entry name" value="Matrin/U1-like-C_Znf_C2H2"/>
</dbReference>
<dbReference type="PROSITE" id="PS00028">
    <property type="entry name" value="ZINC_FINGER_C2H2_1"/>
    <property type="match status" value="6"/>
</dbReference>